<feature type="region of interest" description="Disordered" evidence="1">
    <location>
        <begin position="316"/>
        <end position="347"/>
    </location>
</feature>
<dbReference type="InterPro" id="IPR050566">
    <property type="entry name" value="Deoxyribonucleoside_kinase"/>
</dbReference>
<reference evidence="3 4" key="1">
    <citation type="submission" date="2024-08" db="EMBL/GenBank/DDBJ databases">
        <authorList>
            <person name="Cucini C."/>
            <person name="Frati F."/>
        </authorList>
    </citation>
    <scope>NUCLEOTIDE SEQUENCE [LARGE SCALE GENOMIC DNA]</scope>
</reference>
<keyword evidence="4" id="KW-1185">Reference proteome</keyword>
<feature type="domain" description="Deoxynucleoside kinase" evidence="2">
    <location>
        <begin position="78"/>
        <end position="299"/>
    </location>
</feature>
<dbReference type="PANTHER" id="PTHR10513:SF38">
    <property type="entry name" value="DEOXYNUCLEOSIDE KINASE-LIKE PROTEIN"/>
    <property type="match status" value="1"/>
</dbReference>
<evidence type="ECO:0000313" key="4">
    <source>
        <dbReference type="Proteomes" id="UP001642540"/>
    </source>
</evidence>
<feature type="compositionally biased region" description="Polar residues" evidence="1">
    <location>
        <begin position="316"/>
        <end position="332"/>
    </location>
</feature>
<name>A0ABP1QD53_9HEXA</name>
<dbReference type="Pfam" id="PF01712">
    <property type="entry name" value="dNK"/>
    <property type="match status" value="1"/>
</dbReference>
<comment type="caution">
    <text evidence="3">The sequence shown here is derived from an EMBL/GenBank/DDBJ whole genome shotgun (WGS) entry which is preliminary data.</text>
</comment>
<proteinExistence type="predicted"/>
<dbReference type="Proteomes" id="UP001642540">
    <property type="component" value="Unassembled WGS sequence"/>
</dbReference>
<organism evidence="3 4">
    <name type="scientific">Orchesella dallaii</name>
    <dbReference type="NCBI Taxonomy" id="48710"/>
    <lineage>
        <taxon>Eukaryota</taxon>
        <taxon>Metazoa</taxon>
        <taxon>Ecdysozoa</taxon>
        <taxon>Arthropoda</taxon>
        <taxon>Hexapoda</taxon>
        <taxon>Collembola</taxon>
        <taxon>Entomobryomorpha</taxon>
        <taxon>Entomobryoidea</taxon>
        <taxon>Orchesellidae</taxon>
        <taxon>Orchesellinae</taxon>
        <taxon>Orchesella</taxon>
    </lineage>
</organism>
<dbReference type="InterPro" id="IPR031314">
    <property type="entry name" value="DNK_dom"/>
</dbReference>
<gene>
    <name evidence="3" type="ORF">ODALV1_LOCUS8893</name>
</gene>
<evidence type="ECO:0000259" key="2">
    <source>
        <dbReference type="Pfam" id="PF01712"/>
    </source>
</evidence>
<sequence length="347" mass="39949">MLALKNPVASLYFRSSQIFFSSSGSSSRVLSFDRFRDSPLQFSRYPFSNLKLSRNFVGRGNSKWKMPNQGKGNRVITVSVDGNISSGKSTLVSNLKELFPKDFSFQVELVPEPLEKWTDLQGHNLLGMFYDDPVKNNFMFQHYVQLTRLIETIKKPKEVKGTDLEGSHHGTVRIMERSLQNNRYCFTELARREGRLQPEEFAVLSEWHKWMEEHFDLNLDLIIYLRTSPETVFNRMQQRGREEESSVPLNYLKNLHEAYEDWLVRGKVGNLVPASNSNHVKPNKNSAANQKVIVIDANQGKEEVASQCRNYLTEFMSNNGYQNGTGKTNSSSQKRKHNEIDNDNIVP</sequence>
<dbReference type="CDD" id="cd01673">
    <property type="entry name" value="dNK"/>
    <property type="match status" value="1"/>
</dbReference>
<dbReference type="InterPro" id="IPR027417">
    <property type="entry name" value="P-loop_NTPase"/>
</dbReference>
<evidence type="ECO:0000313" key="3">
    <source>
        <dbReference type="EMBL" id="CAL8094805.1"/>
    </source>
</evidence>
<dbReference type="SUPFAM" id="SSF52540">
    <property type="entry name" value="P-loop containing nucleoside triphosphate hydrolases"/>
    <property type="match status" value="1"/>
</dbReference>
<dbReference type="PANTHER" id="PTHR10513">
    <property type="entry name" value="DEOXYNUCLEOSIDE KINASE"/>
    <property type="match status" value="1"/>
</dbReference>
<dbReference type="Gene3D" id="3.40.50.300">
    <property type="entry name" value="P-loop containing nucleotide triphosphate hydrolases"/>
    <property type="match status" value="1"/>
</dbReference>
<protein>
    <recommendedName>
        <fullName evidence="2">Deoxynucleoside kinase domain-containing protein</fullName>
    </recommendedName>
</protein>
<accession>A0ABP1QD53</accession>
<evidence type="ECO:0000256" key="1">
    <source>
        <dbReference type="SAM" id="MobiDB-lite"/>
    </source>
</evidence>
<dbReference type="EMBL" id="CAXLJM020000027">
    <property type="protein sequence ID" value="CAL8094805.1"/>
    <property type="molecule type" value="Genomic_DNA"/>
</dbReference>